<sequence length="131" mass="13946">MSTSTPSSSSPIKRLPNFSLYRRAGDLVFVSGQMAFGEGFRLIGDDVATQTRVCLENIERQLKAAGLTARDIVKATVWLTRTEDFAAFDAAYGAFFGDATLPARSTVRADLMVPGALIEIEAIAQAGAGQA</sequence>
<gene>
    <name evidence="1" type="ORF">CAL20_25370</name>
</gene>
<dbReference type="GO" id="GO:0005829">
    <property type="term" value="C:cytosol"/>
    <property type="evidence" value="ECO:0007669"/>
    <property type="project" value="TreeGrafter"/>
</dbReference>
<name>A0A261TN89_9BORD</name>
<evidence type="ECO:0000313" key="2">
    <source>
        <dbReference type="Proteomes" id="UP000216885"/>
    </source>
</evidence>
<dbReference type="Pfam" id="PF01042">
    <property type="entry name" value="Ribonuc_L-PSP"/>
    <property type="match status" value="1"/>
</dbReference>
<accession>A0A261TN89</accession>
<organism evidence="1 2">
    <name type="scientific">Bordetella genomosp. 4</name>
    <dbReference type="NCBI Taxonomy" id="463044"/>
    <lineage>
        <taxon>Bacteria</taxon>
        <taxon>Pseudomonadati</taxon>
        <taxon>Pseudomonadota</taxon>
        <taxon>Betaproteobacteria</taxon>
        <taxon>Burkholderiales</taxon>
        <taxon>Alcaligenaceae</taxon>
        <taxon>Bordetella</taxon>
    </lineage>
</organism>
<dbReference type="AlphaFoldDB" id="A0A261TN89"/>
<dbReference type="SUPFAM" id="SSF55298">
    <property type="entry name" value="YjgF-like"/>
    <property type="match status" value="1"/>
</dbReference>
<reference evidence="1 2" key="1">
    <citation type="submission" date="2017-05" db="EMBL/GenBank/DDBJ databases">
        <title>Complete and WGS of Bordetella genogroups.</title>
        <authorList>
            <person name="Spilker T."/>
            <person name="LiPuma J."/>
        </authorList>
    </citation>
    <scope>NUCLEOTIDE SEQUENCE [LARGE SCALE GENOMIC DNA]</scope>
    <source>
        <strain evidence="1 2">AU9919</strain>
    </source>
</reference>
<dbReference type="Gene3D" id="3.30.1330.40">
    <property type="entry name" value="RutC-like"/>
    <property type="match status" value="1"/>
</dbReference>
<dbReference type="Proteomes" id="UP000216885">
    <property type="component" value="Unassembled WGS sequence"/>
</dbReference>
<evidence type="ECO:0008006" key="3">
    <source>
        <dbReference type="Google" id="ProtNLM"/>
    </source>
</evidence>
<comment type="caution">
    <text evidence="1">The sequence shown here is derived from an EMBL/GenBank/DDBJ whole genome shotgun (WGS) entry which is preliminary data.</text>
</comment>
<dbReference type="RefSeq" id="WP_094824110.1">
    <property type="nucleotide sequence ID" value="NZ_NEVO01000019.1"/>
</dbReference>
<protein>
    <recommendedName>
        <fullName evidence="3">Enamine deaminase RidA</fullName>
    </recommendedName>
</protein>
<evidence type="ECO:0000313" key="1">
    <source>
        <dbReference type="EMBL" id="OZI50083.1"/>
    </source>
</evidence>
<dbReference type="PANTHER" id="PTHR11803">
    <property type="entry name" value="2-IMINOBUTANOATE/2-IMINOPROPANOATE DEAMINASE RIDA"/>
    <property type="match status" value="1"/>
</dbReference>
<dbReference type="InterPro" id="IPR035959">
    <property type="entry name" value="RutC-like_sf"/>
</dbReference>
<dbReference type="OrthoDB" id="9808943at2"/>
<keyword evidence="2" id="KW-1185">Reference proteome</keyword>
<dbReference type="InterPro" id="IPR006175">
    <property type="entry name" value="YjgF/YER057c/UK114"/>
</dbReference>
<proteinExistence type="predicted"/>
<dbReference type="GO" id="GO:0019239">
    <property type="term" value="F:deaminase activity"/>
    <property type="evidence" value="ECO:0007669"/>
    <property type="project" value="TreeGrafter"/>
</dbReference>
<dbReference type="PANTHER" id="PTHR11803:SF39">
    <property type="entry name" value="2-IMINOBUTANOATE_2-IMINOPROPANOATE DEAMINASE"/>
    <property type="match status" value="1"/>
</dbReference>
<dbReference type="CDD" id="cd00448">
    <property type="entry name" value="YjgF_YER057c_UK114_family"/>
    <property type="match status" value="1"/>
</dbReference>
<dbReference type="EMBL" id="NEVQ01000023">
    <property type="protein sequence ID" value="OZI50083.1"/>
    <property type="molecule type" value="Genomic_DNA"/>
</dbReference>